<keyword evidence="5 7" id="KW-1133">Transmembrane helix</keyword>
<dbReference type="STRING" id="416943.SAMN05445871_1858"/>
<comment type="similarity">
    <text evidence="7">Belongs to the binding-protein-dependent transport system permease family.</text>
</comment>
<gene>
    <name evidence="9" type="ORF">SAMN05192542_103163</name>
</gene>
<keyword evidence="3" id="KW-1003">Cell membrane</keyword>
<dbReference type="RefSeq" id="WP_090544233.1">
    <property type="nucleotide sequence ID" value="NZ_FNSR01000001.1"/>
</dbReference>
<dbReference type="Proteomes" id="UP000199120">
    <property type="component" value="Unassembled WGS sequence"/>
</dbReference>
<accession>A0A1H7J7X0</accession>
<evidence type="ECO:0000256" key="6">
    <source>
        <dbReference type="ARBA" id="ARBA00023136"/>
    </source>
</evidence>
<dbReference type="Pfam" id="PF00528">
    <property type="entry name" value="BPD_transp_1"/>
    <property type="match status" value="1"/>
</dbReference>
<evidence type="ECO:0000256" key="4">
    <source>
        <dbReference type="ARBA" id="ARBA00022692"/>
    </source>
</evidence>
<dbReference type="Gene3D" id="1.10.3720.10">
    <property type="entry name" value="MetI-like"/>
    <property type="match status" value="1"/>
</dbReference>
<dbReference type="InterPro" id="IPR035906">
    <property type="entry name" value="MetI-like_sf"/>
</dbReference>
<dbReference type="AlphaFoldDB" id="A0A1H7J7X0"/>
<dbReference type="PANTHER" id="PTHR43163">
    <property type="entry name" value="DIPEPTIDE TRANSPORT SYSTEM PERMEASE PROTEIN DPPB-RELATED"/>
    <property type="match status" value="1"/>
</dbReference>
<evidence type="ECO:0000256" key="2">
    <source>
        <dbReference type="ARBA" id="ARBA00022448"/>
    </source>
</evidence>
<comment type="subcellular location">
    <subcellularLocation>
        <location evidence="1 7">Cell membrane</location>
        <topology evidence="1 7">Multi-pass membrane protein</topology>
    </subcellularLocation>
</comment>
<dbReference type="SUPFAM" id="SSF161098">
    <property type="entry name" value="MetI-like"/>
    <property type="match status" value="1"/>
</dbReference>
<evidence type="ECO:0000256" key="7">
    <source>
        <dbReference type="RuleBase" id="RU363032"/>
    </source>
</evidence>
<dbReference type="GO" id="GO:0005886">
    <property type="term" value="C:plasma membrane"/>
    <property type="evidence" value="ECO:0007669"/>
    <property type="project" value="UniProtKB-SubCell"/>
</dbReference>
<dbReference type="Pfam" id="PF19300">
    <property type="entry name" value="BPD_transp_1_N"/>
    <property type="match status" value="1"/>
</dbReference>
<dbReference type="GO" id="GO:0055085">
    <property type="term" value="P:transmembrane transport"/>
    <property type="evidence" value="ECO:0007669"/>
    <property type="project" value="InterPro"/>
</dbReference>
<feature type="transmembrane region" description="Helical" evidence="7">
    <location>
        <begin position="12"/>
        <end position="34"/>
    </location>
</feature>
<proteinExistence type="inferred from homology"/>
<evidence type="ECO:0000256" key="1">
    <source>
        <dbReference type="ARBA" id="ARBA00004651"/>
    </source>
</evidence>
<feature type="transmembrane region" description="Helical" evidence="7">
    <location>
        <begin position="259"/>
        <end position="285"/>
    </location>
</feature>
<dbReference type="InterPro" id="IPR000515">
    <property type="entry name" value="MetI-like"/>
</dbReference>
<dbReference type="PROSITE" id="PS50928">
    <property type="entry name" value="ABC_TM1"/>
    <property type="match status" value="1"/>
</dbReference>
<dbReference type="OrthoDB" id="9803623at2"/>
<organism evidence="9 10">
    <name type="scientific">Paraburkholderia caballeronis</name>
    <dbReference type="NCBI Taxonomy" id="416943"/>
    <lineage>
        <taxon>Bacteria</taxon>
        <taxon>Pseudomonadati</taxon>
        <taxon>Pseudomonadota</taxon>
        <taxon>Betaproteobacteria</taxon>
        <taxon>Burkholderiales</taxon>
        <taxon>Burkholderiaceae</taxon>
        <taxon>Paraburkholderia</taxon>
    </lineage>
</organism>
<evidence type="ECO:0000313" key="9">
    <source>
        <dbReference type="EMBL" id="SEK70332.1"/>
    </source>
</evidence>
<keyword evidence="4 7" id="KW-0812">Transmembrane</keyword>
<evidence type="ECO:0000259" key="8">
    <source>
        <dbReference type="PROSITE" id="PS50928"/>
    </source>
</evidence>
<reference evidence="10" key="1">
    <citation type="submission" date="2016-10" db="EMBL/GenBank/DDBJ databases">
        <authorList>
            <person name="Varghese N."/>
            <person name="Submissions S."/>
        </authorList>
    </citation>
    <scope>NUCLEOTIDE SEQUENCE [LARGE SCALE GENOMIC DNA]</scope>
    <source>
        <strain evidence="10">LMG 26416</strain>
    </source>
</reference>
<dbReference type="PANTHER" id="PTHR43163:SF6">
    <property type="entry name" value="DIPEPTIDE TRANSPORT SYSTEM PERMEASE PROTEIN DPPB-RELATED"/>
    <property type="match status" value="1"/>
</dbReference>
<dbReference type="EMBL" id="FOAJ01000003">
    <property type="protein sequence ID" value="SEK70332.1"/>
    <property type="molecule type" value="Genomic_DNA"/>
</dbReference>
<evidence type="ECO:0000313" key="10">
    <source>
        <dbReference type="Proteomes" id="UP000199120"/>
    </source>
</evidence>
<feature type="transmembrane region" description="Helical" evidence="7">
    <location>
        <begin position="305"/>
        <end position="330"/>
    </location>
</feature>
<evidence type="ECO:0000256" key="5">
    <source>
        <dbReference type="ARBA" id="ARBA00022989"/>
    </source>
</evidence>
<keyword evidence="6 7" id="KW-0472">Membrane</keyword>
<feature type="domain" description="ABC transmembrane type-1" evidence="8">
    <location>
        <begin position="99"/>
        <end position="324"/>
    </location>
</feature>
<feature type="transmembrane region" description="Helical" evidence="7">
    <location>
        <begin position="205"/>
        <end position="224"/>
    </location>
</feature>
<dbReference type="CDD" id="cd06261">
    <property type="entry name" value="TM_PBP2"/>
    <property type="match status" value="1"/>
</dbReference>
<keyword evidence="10" id="KW-1185">Reference proteome</keyword>
<feature type="transmembrane region" description="Helical" evidence="7">
    <location>
        <begin position="107"/>
        <end position="128"/>
    </location>
</feature>
<evidence type="ECO:0000256" key="3">
    <source>
        <dbReference type="ARBA" id="ARBA00022475"/>
    </source>
</evidence>
<name>A0A1H7J7X0_9BURK</name>
<feature type="transmembrane region" description="Helical" evidence="7">
    <location>
        <begin position="140"/>
        <end position="163"/>
    </location>
</feature>
<keyword evidence="2 7" id="KW-0813">Transport</keyword>
<sequence length="339" mass="36554">MLRLISTVLLRRLAAAIPTLLMLSLIVFVVLRLIPADPLAMMLPPNATPADAAALRHQLGLDKPIPAQFGIWLVNALHGDFGASISFQQPVATLIGSTLPATLELCLTALALSLVISVPGGVLAYSVVERRAEFPVGLGVVLMQSVPSFLWALLLIALFGVWLPLLPFSGRVGDGIPMPHLTGFLLVDFVLKGEWSDWLSAASHLVLPSLALAFGFAPLVIRVLRSSLLDQRNESYVGVARLRGLSERRILWRHMLKNAALPALTMIGVQFGFLLGGALLVEMIFSFPGVGNLMVQAVRNNDLVLIQGIAVVFCALMLVINAVVDTLYVIMNPRLRKAA</sequence>
<dbReference type="InterPro" id="IPR045621">
    <property type="entry name" value="BPD_transp_1_N"/>
</dbReference>
<protein>
    <submittedName>
        <fullName evidence="9">Peptide/nickel transport system permease protein</fullName>
    </submittedName>
</protein>